<dbReference type="InterPro" id="IPR051654">
    <property type="entry name" value="Meroterpenoid_MTases"/>
</dbReference>
<keyword evidence="8" id="KW-1185">Reference proteome</keyword>
<dbReference type="EMBL" id="PGCI01000036">
    <property type="protein sequence ID" value="PLW46810.1"/>
    <property type="molecule type" value="Genomic_DNA"/>
</dbReference>
<dbReference type="EMBL" id="PGCJ01000889">
    <property type="protein sequence ID" value="PLW15694.1"/>
    <property type="molecule type" value="Genomic_DNA"/>
</dbReference>
<dbReference type="InterPro" id="IPR029063">
    <property type="entry name" value="SAM-dependent_MTases_sf"/>
</dbReference>
<evidence type="ECO:0000256" key="3">
    <source>
        <dbReference type="ARBA" id="ARBA00022691"/>
    </source>
</evidence>
<evidence type="ECO:0000256" key="1">
    <source>
        <dbReference type="ARBA" id="ARBA00005179"/>
    </source>
</evidence>
<dbReference type="AlphaFoldDB" id="A0A2N5V9W0"/>
<accession>A0A2N5V9W0</accession>
<comment type="similarity">
    <text evidence="4">Belongs to the class I-like SAM-binding methyltransferase superfamily.</text>
</comment>
<keyword evidence="3" id="KW-0949">S-adenosyl-L-methionine</keyword>
<keyword evidence="2" id="KW-0808">Transferase</keyword>
<evidence type="ECO:0000256" key="4">
    <source>
        <dbReference type="ARBA" id="ARBA00038314"/>
    </source>
</evidence>
<evidence type="ECO:0000313" key="5">
    <source>
        <dbReference type="EMBL" id="PLW15694.1"/>
    </source>
</evidence>
<comment type="caution">
    <text evidence="7">The sequence shown here is derived from an EMBL/GenBank/DDBJ whole genome shotgun (WGS) entry which is preliminary data.</text>
</comment>
<sequence>MSVILKLPLPPEGSKPVYPLDSPSLSDQLSFYKSKTGIQDNEKLKSHLCRIQERIYELFPFPCVWNFDFVRGKVVNNPMYKDVFQSAKTHALPQKIFVDFGSNVGSDLRQVIHDGWKREDALAIDVLPEWIDLGNELFSKFEPPIPYFIGDIFKTEVFDPNKKSEPLGDSLDLFSLKDLNDLKGRVTIISADFMFHLFGEKDQEHLAQCFAALLSNQPGSSIFGLQRGSEHAGIQKLPYAPEAHWYGHSAESWKTLWENIFDPGTVKIVTEMRESQEETQYEYIHGNRKVLWLYWSVTRI</sequence>
<evidence type="ECO:0000256" key="2">
    <source>
        <dbReference type="ARBA" id="ARBA00022679"/>
    </source>
</evidence>
<proteinExistence type="inferred from homology"/>
<evidence type="ECO:0000313" key="9">
    <source>
        <dbReference type="Proteomes" id="UP000235392"/>
    </source>
</evidence>
<dbReference type="OrthoDB" id="2094832at2759"/>
<evidence type="ECO:0008006" key="10">
    <source>
        <dbReference type="Google" id="ProtNLM"/>
    </source>
</evidence>
<name>A0A2N5V9W0_9BASI</name>
<dbReference type="PANTHER" id="PTHR35897">
    <property type="entry name" value="METHYLTRANSFERASE AUSD"/>
    <property type="match status" value="1"/>
</dbReference>
<dbReference type="Proteomes" id="UP000235392">
    <property type="component" value="Unassembled WGS sequence"/>
</dbReference>
<dbReference type="EMBL" id="PGCI01000736">
    <property type="protein sequence ID" value="PLW18275.1"/>
    <property type="molecule type" value="Genomic_DNA"/>
</dbReference>
<gene>
    <name evidence="5" type="ORF">PCANC_14340</name>
    <name evidence="7" type="ORF">PCASD_06001</name>
    <name evidence="6" type="ORF">PCASD_16072</name>
</gene>
<dbReference type="STRING" id="200324.A0A2N5V9W0"/>
<protein>
    <recommendedName>
        <fullName evidence="10">Methyltransferase domain-containing protein</fullName>
    </recommendedName>
</protein>
<dbReference type="SUPFAM" id="SSF53335">
    <property type="entry name" value="S-adenosyl-L-methionine-dependent methyltransferases"/>
    <property type="match status" value="1"/>
</dbReference>
<organism evidence="7 9">
    <name type="scientific">Puccinia coronata f. sp. avenae</name>
    <dbReference type="NCBI Taxonomy" id="200324"/>
    <lineage>
        <taxon>Eukaryota</taxon>
        <taxon>Fungi</taxon>
        <taxon>Dikarya</taxon>
        <taxon>Basidiomycota</taxon>
        <taxon>Pucciniomycotina</taxon>
        <taxon>Pucciniomycetes</taxon>
        <taxon>Pucciniales</taxon>
        <taxon>Pucciniaceae</taxon>
        <taxon>Puccinia</taxon>
    </lineage>
</organism>
<dbReference type="GO" id="GO:0016740">
    <property type="term" value="F:transferase activity"/>
    <property type="evidence" value="ECO:0007669"/>
    <property type="project" value="UniProtKB-KW"/>
</dbReference>
<evidence type="ECO:0000313" key="7">
    <source>
        <dbReference type="EMBL" id="PLW46810.1"/>
    </source>
</evidence>
<evidence type="ECO:0000313" key="6">
    <source>
        <dbReference type="EMBL" id="PLW18275.1"/>
    </source>
</evidence>
<reference evidence="8 9" key="1">
    <citation type="submission" date="2017-11" db="EMBL/GenBank/DDBJ databases">
        <title>De novo assembly and phasing of dikaryotic genomes from two isolates of Puccinia coronata f. sp. avenae, the causal agent of oat crown rust.</title>
        <authorList>
            <person name="Miller M.E."/>
            <person name="Zhang Y."/>
            <person name="Omidvar V."/>
            <person name="Sperschneider J."/>
            <person name="Schwessinger B."/>
            <person name="Raley C."/>
            <person name="Palmer J.M."/>
            <person name="Garnica D."/>
            <person name="Upadhyaya N."/>
            <person name="Rathjen J."/>
            <person name="Taylor J.M."/>
            <person name="Park R.F."/>
            <person name="Dodds P.N."/>
            <person name="Hirsch C.D."/>
            <person name="Kianian S.F."/>
            <person name="Figueroa M."/>
        </authorList>
    </citation>
    <scope>NUCLEOTIDE SEQUENCE [LARGE SCALE GENOMIC DNA]</scope>
    <source>
        <strain evidence="5">12NC29</strain>
        <strain evidence="7">12SD80</strain>
    </source>
</reference>
<dbReference type="PANTHER" id="PTHR35897:SF1">
    <property type="entry name" value="METHYLTRANSFERASE AUSD"/>
    <property type="match status" value="1"/>
</dbReference>
<evidence type="ECO:0000313" key="8">
    <source>
        <dbReference type="Proteomes" id="UP000235388"/>
    </source>
</evidence>
<dbReference type="Proteomes" id="UP000235388">
    <property type="component" value="Unassembled WGS sequence"/>
</dbReference>
<comment type="pathway">
    <text evidence="1">Secondary metabolite biosynthesis.</text>
</comment>